<name>A0A495W485_9PSEU</name>
<dbReference type="InterPro" id="IPR006680">
    <property type="entry name" value="Amidohydro-rel"/>
</dbReference>
<evidence type="ECO:0000313" key="3">
    <source>
        <dbReference type="Proteomes" id="UP000282084"/>
    </source>
</evidence>
<reference evidence="2 3" key="1">
    <citation type="submission" date="2018-10" db="EMBL/GenBank/DDBJ databases">
        <title>Sequencing the genomes of 1000 actinobacteria strains.</title>
        <authorList>
            <person name="Klenk H.-P."/>
        </authorList>
    </citation>
    <scope>NUCLEOTIDE SEQUENCE [LARGE SCALE GENOMIC DNA]</scope>
    <source>
        <strain evidence="2 3">DSM 43800</strain>
    </source>
</reference>
<dbReference type="Proteomes" id="UP000282084">
    <property type="component" value="Unassembled WGS sequence"/>
</dbReference>
<gene>
    <name evidence="2" type="ORF">C8E97_4142</name>
</gene>
<dbReference type="Gene3D" id="3.20.20.140">
    <property type="entry name" value="Metal-dependent hydrolases"/>
    <property type="match status" value="1"/>
</dbReference>
<dbReference type="PANTHER" id="PTHR43135:SF3">
    <property type="entry name" value="ALPHA-D-RIBOSE 1-METHYLPHOSPHONATE 5-TRIPHOSPHATE DIPHOSPHATASE"/>
    <property type="match status" value="1"/>
</dbReference>
<comment type="caution">
    <text evidence="2">The sequence shown here is derived from an EMBL/GenBank/DDBJ whole genome shotgun (WGS) entry which is preliminary data.</text>
</comment>
<dbReference type="InterPro" id="IPR032466">
    <property type="entry name" value="Metal_Hydrolase"/>
</dbReference>
<dbReference type="InterPro" id="IPR011059">
    <property type="entry name" value="Metal-dep_hydrolase_composite"/>
</dbReference>
<evidence type="ECO:0000259" key="1">
    <source>
        <dbReference type="Pfam" id="PF01979"/>
    </source>
</evidence>
<dbReference type="SUPFAM" id="SSF51556">
    <property type="entry name" value="Metallo-dependent hydrolases"/>
    <property type="match status" value="1"/>
</dbReference>
<protein>
    <submittedName>
        <fullName evidence="2">Imidazolonepropionase-like amidohydrolase</fullName>
    </submittedName>
</protein>
<dbReference type="EMBL" id="RBXO01000001">
    <property type="protein sequence ID" value="RKT55473.1"/>
    <property type="molecule type" value="Genomic_DNA"/>
</dbReference>
<dbReference type="GO" id="GO:0016810">
    <property type="term" value="F:hydrolase activity, acting on carbon-nitrogen (but not peptide) bonds"/>
    <property type="evidence" value="ECO:0007669"/>
    <property type="project" value="InterPro"/>
</dbReference>
<dbReference type="InterPro" id="IPR051781">
    <property type="entry name" value="Metallo-dep_Hydrolase"/>
</dbReference>
<dbReference type="PANTHER" id="PTHR43135">
    <property type="entry name" value="ALPHA-D-RIBOSE 1-METHYLPHOSPHONATE 5-TRIPHOSPHATE DIPHOSPHATASE"/>
    <property type="match status" value="1"/>
</dbReference>
<keyword evidence="2" id="KW-0378">Hydrolase</keyword>
<dbReference type="RefSeq" id="WP_121007167.1">
    <property type="nucleotide sequence ID" value="NZ_RBXO01000001.1"/>
</dbReference>
<dbReference type="Pfam" id="PF01979">
    <property type="entry name" value="Amidohydro_1"/>
    <property type="match status" value="1"/>
</dbReference>
<organism evidence="2 3">
    <name type="scientific">Saccharothrix australiensis</name>
    <dbReference type="NCBI Taxonomy" id="2072"/>
    <lineage>
        <taxon>Bacteria</taxon>
        <taxon>Bacillati</taxon>
        <taxon>Actinomycetota</taxon>
        <taxon>Actinomycetes</taxon>
        <taxon>Pseudonocardiales</taxon>
        <taxon>Pseudonocardiaceae</taxon>
        <taxon>Saccharothrix</taxon>
    </lineage>
</organism>
<sequence>MASESTVVSAPALWDGDGGLPSGPARIVVTGGVISGVGPDAPAPPGARVVELDGHTLLPGLIDAHVHCANRPIDGPVHAGTQVSRHVLGAIPALEALLHNGFTTVRDLGCPVGEPITVALRDAVEAGVLPGPSMVVAPHIVSSHAGHGDESIGLTTGSSVELGALADGVDSVLTRVRAEVRAGADWIKFAASGGFTSGGDDPDDCAYTRAEVEALVAAATDFHRPCAAHALGDRAVRRAVAAGVRSVEHALLATADTLALIRRRGIFVVPTVHAAMHLVDRLDDDEFWRTRPADLRRKLEVHAEAMRAAVRRMAHSDVLIAFGTDAGVFPHRDNACEFAALTRHGFSPHRVLRAATSVAADLLAMPDRGRVRCGGRADLVAVPGDPFADIEVMERVDFVMRGGRVVRSPEREPGPEPW</sequence>
<dbReference type="AlphaFoldDB" id="A0A495W485"/>
<feature type="domain" description="Amidohydrolase-related" evidence="1">
    <location>
        <begin position="56"/>
        <end position="406"/>
    </location>
</feature>
<proteinExistence type="predicted"/>
<evidence type="ECO:0000313" key="2">
    <source>
        <dbReference type="EMBL" id="RKT55473.1"/>
    </source>
</evidence>
<dbReference type="CDD" id="cd01299">
    <property type="entry name" value="Met_dep_hydrolase_A"/>
    <property type="match status" value="1"/>
</dbReference>
<dbReference type="Gene3D" id="2.30.40.10">
    <property type="entry name" value="Urease, subunit C, domain 1"/>
    <property type="match status" value="1"/>
</dbReference>
<dbReference type="InterPro" id="IPR057744">
    <property type="entry name" value="OTAase-like"/>
</dbReference>
<dbReference type="SUPFAM" id="SSF51338">
    <property type="entry name" value="Composite domain of metallo-dependent hydrolases"/>
    <property type="match status" value="2"/>
</dbReference>
<accession>A0A495W485</accession>
<keyword evidence="3" id="KW-1185">Reference proteome</keyword>
<dbReference type="OrthoDB" id="3514520at2"/>